<evidence type="ECO:0008006" key="5">
    <source>
        <dbReference type="Google" id="ProtNLM"/>
    </source>
</evidence>
<dbReference type="InterPro" id="IPR011250">
    <property type="entry name" value="OMP/PagP_B-barrel"/>
</dbReference>
<dbReference type="SUPFAM" id="SSF56925">
    <property type="entry name" value="OMPA-like"/>
    <property type="match status" value="1"/>
</dbReference>
<evidence type="ECO:0000313" key="2">
    <source>
        <dbReference type="EMBL" id="PSK81218.1"/>
    </source>
</evidence>
<dbReference type="EMBL" id="PYGC01000010">
    <property type="protein sequence ID" value="PSK81218.1"/>
    <property type="molecule type" value="Genomic_DNA"/>
</dbReference>
<dbReference type="Proteomes" id="UP000240621">
    <property type="component" value="Unassembled WGS sequence"/>
</dbReference>
<dbReference type="EMBL" id="BLAU01000001">
    <property type="protein sequence ID" value="GET21697.1"/>
    <property type="molecule type" value="Genomic_DNA"/>
</dbReference>
<evidence type="ECO:0000313" key="4">
    <source>
        <dbReference type="Proteomes" id="UP000396862"/>
    </source>
</evidence>
<organism evidence="2 3">
    <name type="scientific">Prolixibacter denitrificans</name>
    <dbReference type="NCBI Taxonomy" id="1541063"/>
    <lineage>
        <taxon>Bacteria</taxon>
        <taxon>Pseudomonadati</taxon>
        <taxon>Bacteroidota</taxon>
        <taxon>Bacteroidia</taxon>
        <taxon>Marinilabiliales</taxon>
        <taxon>Prolixibacteraceae</taxon>
        <taxon>Prolixibacter</taxon>
    </lineage>
</organism>
<reference evidence="1 4" key="2">
    <citation type="submission" date="2019-10" db="EMBL/GenBank/DDBJ databases">
        <title>Prolixibacter strains distinguished by the presence of nitrate reductase genes were adept at nitrate-dependent anaerobic corrosion of metallic iron and carbon steel.</title>
        <authorList>
            <person name="Iino T."/>
            <person name="Shono N."/>
            <person name="Ito K."/>
            <person name="Nakamura R."/>
            <person name="Sueoka K."/>
            <person name="Harayama S."/>
            <person name="Ohkuma M."/>
        </authorList>
    </citation>
    <scope>NUCLEOTIDE SEQUENCE [LARGE SCALE GENOMIC DNA]</scope>
    <source>
        <strain evidence="1 4">MIC1-1</strain>
    </source>
</reference>
<dbReference type="OrthoDB" id="1437305at2"/>
<accession>A0A2P8C8C7</accession>
<comment type="caution">
    <text evidence="2">The sequence shown here is derived from an EMBL/GenBank/DDBJ whole genome shotgun (WGS) entry which is preliminary data.</text>
</comment>
<name>A0A2P8C8C7_9BACT</name>
<evidence type="ECO:0000313" key="3">
    <source>
        <dbReference type="Proteomes" id="UP000240621"/>
    </source>
</evidence>
<protein>
    <recommendedName>
        <fullName evidence="5">Outer membrane protein with beta-barrel domain</fullName>
    </recommendedName>
</protein>
<dbReference type="Proteomes" id="UP000396862">
    <property type="component" value="Unassembled WGS sequence"/>
</dbReference>
<evidence type="ECO:0000313" key="1">
    <source>
        <dbReference type="EMBL" id="GET21697.1"/>
    </source>
</evidence>
<keyword evidence="4" id="KW-1185">Reference proteome</keyword>
<dbReference type="RefSeq" id="WP_146142041.1">
    <property type="nucleotide sequence ID" value="NZ_BLAU01000001.1"/>
</dbReference>
<gene>
    <name evidence="2" type="ORF">CLV93_1102</name>
    <name evidence="1" type="ORF">JCM18694_19430</name>
</gene>
<sequence>MKQTMNWKKALPASVVVFMLTISAGYGQLSISMGYGLQIPGRQDLKFRYYENGVLMKNLKTSKAISSWSPVSNLSVTYWHHNIGFDVSYLKWENKSRGVRFLTNEIPPFNKMEQSRKLFLLSFLSKTGNPFRKKGANDDGSYGYWGAGIGAGVTETNPGMFRSVKLAMQLLYGVSFKLTSHVRFFTEAKYLLAHDADNAPPSTFTGWKVDTSGHPFPLRPHPHLDTRFYNLQFGLRFRL</sequence>
<dbReference type="AlphaFoldDB" id="A0A2P8C8C7"/>
<reference evidence="2 3" key="1">
    <citation type="submission" date="2018-03" db="EMBL/GenBank/DDBJ databases">
        <title>Genomic Encyclopedia of Archaeal and Bacterial Type Strains, Phase II (KMG-II): from individual species to whole genera.</title>
        <authorList>
            <person name="Goeker M."/>
        </authorList>
    </citation>
    <scope>NUCLEOTIDE SEQUENCE [LARGE SCALE GENOMIC DNA]</scope>
    <source>
        <strain evidence="2 3">DSM 27267</strain>
    </source>
</reference>
<proteinExistence type="predicted"/>